<proteinExistence type="predicted"/>
<protein>
    <submittedName>
        <fullName evidence="2">Uncharacterized protein</fullName>
    </submittedName>
</protein>
<reference evidence="2 3" key="1">
    <citation type="submission" date="2019-07" db="EMBL/GenBank/DDBJ databases">
        <title>Complete Genome Sequence of Leptotrichia wadei Strain JMUB3934.</title>
        <authorList>
            <person name="Watanabe S."/>
            <person name="Cui L."/>
        </authorList>
    </citation>
    <scope>NUCLEOTIDE SEQUENCE [LARGE SCALE GENOMIC DNA]</scope>
    <source>
        <strain evidence="2 3">JMUB3934</strain>
    </source>
</reference>
<feature type="transmembrane region" description="Helical" evidence="1">
    <location>
        <begin position="171"/>
        <end position="192"/>
    </location>
</feature>
<keyword evidence="1" id="KW-0812">Transmembrane</keyword>
<gene>
    <name evidence="2" type="ORF">JMUB3934_1063</name>
</gene>
<keyword evidence="1" id="KW-1133">Transmembrane helix</keyword>
<dbReference type="EMBL" id="AP019835">
    <property type="protein sequence ID" value="BBM49767.1"/>
    <property type="molecule type" value="Genomic_DNA"/>
</dbReference>
<evidence type="ECO:0000256" key="1">
    <source>
        <dbReference type="SAM" id="Phobius"/>
    </source>
</evidence>
<sequence>MILIQTNKIKFWTIILVSFFIVFSFRILISILNKEYIQNIYYKISESYILDRYDERFEQVDLDILDINFTKNLGFTRCPNIIKIQQIKNYIVGYSLGEENITSFEEQKYKTKKFCKGYFYINSFYEKDSQFHLTKLEIEKKFGNIEYLKTNDFLNKYGYGSNNQENITNIIIYNFLLSIFWILLVFIFHYKFKNSKMGNHIRKFFEDRLKKAGIIK</sequence>
<dbReference type="Proteomes" id="UP000321501">
    <property type="component" value="Chromosome"/>
</dbReference>
<dbReference type="AlphaFoldDB" id="A0A510KEX5"/>
<evidence type="ECO:0000313" key="3">
    <source>
        <dbReference type="Proteomes" id="UP000321501"/>
    </source>
</evidence>
<name>A0A510KEX5_9FUSO</name>
<dbReference type="RefSeq" id="WP_146964258.1">
    <property type="nucleotide sequence ID" value="NZ_AP019835.1"/>
</dbReference>
<organism evidence="2 3">
    <name type="scientific">Leptotrichia wadei</name>
    <dbReference type="NCBI Taxonomy" id="157687"/>
    <lineage>
        <taxon>Bacteria</taxon>
        <taxon>Fusobacteriati</taxon>
        <taxon>Fusobacteriota</taxon>
        <taxon>Fusobacteriia</taxon>
        <taxon>Fusobacteriales</taxon>
        <taxon>Leptotrichiaceae</taxon>
        <taxon>Leptotrichia</taxon>
    </lineage>
</organism>
<evidence type="ECO:0000313" key="2">
    <source>
        <dbReference type="EMBL" id="BBM49767.1"/>
    </source>
</evidence>
<feature type="transmembrane region" description="Helical" evidence="1">
    <location>
        <begin position="12"/>
        <end position="32"/>
    </location>
</feature>
<accession>A0A510KEX5</accession>
<keyword evidence="1" id="KW-0472">Membrane</keyword>